<dbReference type="OrthoDB" id="4752346at2"/>
<reference evidence="3" key="1">
    <citation type="journal article" date="2016" name="Genome Announc.">
        <title>Draft Genome Sequences of Five Rapidly Growing Mycobacterium Species, M. thermoresistibile, M. fortuitum subsp. acetamidolyticum, M. canariasense, M. brisbanense, and M. novocastrense.</title>
        <authorList>
            <person name="Katahira K."/>
            <person name="Ogura Y."/>
            <person name="Gotoh Y."/>
            <person name="Hayashi T."/>
        </authorList>
    </citation>
    <scope>NUCLEOTIDE SEQUENCE [LARGE SCALE GENOMIC DNA]</scope>
    <source>
        <strain evidence="3">JCM15654</strain>
    </source>
</reference>
<dbReference type="EMBL" id="BCSX01000024">
    <property type="protein sequence ID" value="GAS88564.1"/>
    <property type="molecule type" value="Genomic_DNA"/>
</dbReference>
<comment type="caution">
    <text evidence="2">The sequence shown here is derived from an EMBL/GenBank/DDBJ whole genome shotgun (WGS) entry which is preliminary data.</text>
</comment>
<evidence type="ECO:0000256" key="1">
    <source>
        <dbReference type="SAM" id="SignalP"/>
    </source>
</evidence>
<keyword evidence="3" id="KW-1185">Reference proteome</keyword>
<dbReference type="Proteomes" id="UP000069620">
    <property type="component" value="Unassembled WGS sequence"/>
</dbReference>
<gene>
    <name evidence="2" type="ORF">RMCB_2660</name>
</gene>
<dbReference type="AlphaFoldDB" id="A0A117I5L3"/>
<dbReference type="GO" id="GO:0005882">
    <property type="term" value="C:intermediate filament"/>
    <property type="evidence" value="ECO:0007669"/>
    <property type="project" value="UniProtKB-KW"/>
</dbReference>
<protein>
    <submittedName>
        <fullName evidence="2">Keratin associated protein</fullName>
    </submittedName>
</protein>
<name>A0A117I5L3_9MYCO</name>
<reference evidence="3" key="2">
    <citation type="submission" date="2016-02" db="EMBL/GenBank/DDBJ databases">
        <title>Draft genome sequence of five rapidly growing Mycobacterium species.</title>
        <authorList>
            <person name="Katahira K."/>
            <person name="Gotou Y."/>
            <person name="Iida K."/>
            <person name="Ogura Y."/>
            <person name="Hayashi T."/>
        </authorList>
    </citation>
    <scope>NUCLEOTIDE SEQUENCE [LARGE SCALE GENOMIC DNA]</scope>
    <source>
        <strain evidence="3">JCM15654</strain>
    </source>
</reference>
<proteinExistence type="predicted"/>
<evidence type="ECO:0000313" key="3">
    <source>
        <dbReference type="Proteomes" id="UP000069620"/>
    </source>
</evidence>
<dbReference type="STRING" id="146020.RMCB_2660"/>
<organism evidence="2 3">
    <name type="scientific">Mycolicibacterium brisbanense</name>
    <dbReference type="NCBI Taxonomy" id="146020"/>
    <lineage>
        <taxon>Bacteria</taxon>
        <taxon>Bacillati</taxon>
        <taxon>Actinomycetota</taxon>
        <taxon>Actinomycetes</taxon>
        <taxon>Mycobacteriales</taxon>
        <taxon>Mycobacteriaceae</taxon>
        <taxon>Mycolicibacterium</taxon>
    </lineage>
</organism>
<keyword evidence="1" id="KW-0732">Signal</keyword>
<feature type="signal peptide" evidence="1">
    <location>
        <begin position="1"/>
        <end position="28"/>
    </location>
</feature>
<keyword evidence="2" id="KW-0416">Keratin</keyword>
<feature type="chain" id="PRO_5007148523" evidence="1">
    <location>
        <begin position="29"/>
        <end position="83"/>
    </location>
</feature>
<evidence type="ECO:0000313" key="2">
    <source>
        <dbReference type="EMBL" id="GAS88564.1"/>
    </source>
</evidence>
<sequence length="83" mass="8308">MGTKARIAAGVAAAAAALTIVVAPAAQAATVAQTCTAQGDATLCQSDGNAQISATPPAVDYQAQYPFFGIGGYGLDFHHDGRR</sequence>
<accession>A0A117I5L3</accession>